<dbReference type="Pfam" id="PF03745">
    <property type="entry name" value="DUF309"/>
    <property type="match status" value="1"/>
</dbReference>
<dbReference type="EMBL" id="JBHSDS010000006">
    <property type="protein sequence ID" value="MFC4358400.1"/>
    <property type="molecule type" value="Genomic_DNA"/>
</dbReference>
<dbReference type="AlphaFoldDB" id="A0ABD5PC03"/>
<dbReference type="InterPro" id="IPR023203">
    <property type="entry name" value="TTHA0068_sf"/>
</dbReference>
<comment type="caution">
    <text evidence="1">The sequence shown here is derived from an EMBL/GenBank/DDBJ whole genome shotgun (WGS) entry which is preliminary data.</text>
</comment>
<evidence type="ECO:0000313" key="2">
    <source>
        <dbReference type="Proteomes" id="UP001595921"/>
    </source>
</evidence>
<proteinExistence type="predicted"/>
<evidence type="ECO:0000313" key="1">
    <source>
        <dbReference type="EMBL" id="MFC4358400.1"/>
    </source>
</evidence>
<gene>
    <name evidence="1" type="ORF">ACFO0N_10630</name>
</gene>
<dbReference type="Proteomes" id="UP001595921">
    <property type="component" value="Unassembled WGS sequence"/>
</dbReference>
<dbReference type="RefSeq" id="WP_267623883.1">
    <property type="nucleotide sequence ID" value="NZ_JAODIW010000008.1"/>
</dbReference>
<dbReference type="InterPro" id="IPR005500">
    <property type="entry name" value="DUF309"/>
</dbReference>
<dbReference type="PANTHER" id="PTHR34796">
    <property type="entry name" value="EXPRESSED PROTEIN"/>
    <property type="match status" value="1"/>
</dbReference>
<reference evidence="1 2" key="1">
    <citation type="journal article" date="2019" name="Int. J. Syst. Evol. Microbiol.">
        <title>The Global Catalogue of Microorganisms (GCM) 10K type strain sequencing project: providing services to taxonomists for standard genome sequencing and annotation.</title>
        <authorList>
            <consortium name="The Broad Institute Genomics Platform"/>
            <consortium name="The Broad Institute Genome Sequencing Center for Infectious Disease"/>
            <person name="Wu L."/>
            <person name="Ma J."/>
        </authorList>
    </citation>
    <scope>NUCLEOTIDE SEQUENCE [LARGE SCALE GENOMIC DNA]</scope>
    <source>
        <strain evidence="1 2">CGMCC 1.12553</strain>
    </source>
</reference>
<sequence length="206" mass="22837">MDDALRAGVAVFNASDYHDAHDAWEAVWLDLPEGSDDERFLHGLIQFTAAVHHARNGNWTGATGLAESAREYLAALPDPYRGVDVGRVRSYLSALRADPERAERARPPRLRVDGRPLAPTDLGFDATVHVARLRAEAGGYDASTVETAIDLAREEIADDAGSRTRFTALVMDFATDGVHRDLVYQRLSEHVARRDRRRSDVEGLFE</sequence>
<accession>A0ABD5PC03</accession>
<name>A0ABD5PC03_9EURY</name>
<dbReference type="SUPFAM" id="SSF140663">
    <property type="entry name" value="TTHA0068-like"/>
    <property type="match status" value="1"/>
</dbReference>
<dbReference type="Gene3D" id="1.10.3450.10">
    <property type="entry name" value="TTHA0068-like"/>
    <property type="match status" value="1"/>
</dbReference>
<protein>
    <submittedName>
        <fullName evidence="1">DUF309 domain-containing protein</fullName>
    </submittedName>
</protein>
<dbReference type="PANTHER" id="PTHR34796:SF1">
    <property type="entry name" value="EXPRESSED PROTEIN"/>
    <property type="match status" value="1"/>
</dbReference>
<keyword evidence="2" id="KW-1185">Reference proteome</keyword>
<organism evidence="1 2">
    <name type="scientific">Halobium salinum</name>
    <dbReference type="NCBI Taxonomy" id="1364940"/>
    <lineage>
        <taxon>Archaea</taxon>
        <taxon>Methanobacteriati</taxon>
        <taxon>Methanobacteriota</taxon>
        <taxon>Stenosarchaea group</taxon>
        <taxon>Halobacteria</taxon>
        <taxon>Halobacteriales</taxon>
        <taxon>Haloferacaceae</taxon>
        <taxon>Halobium</taxon>
    </lineage>
</organism>